<dbReference type="AlphaFoldDB" id="A0A1I2KNU5"/>
<sequence>MSIPKLQIQTTQARLGIVSSPAAQTIRQYKAEQTIEQSEADVSIQQRSGKLTIDQTKAWNNIGLKSIFTRTEETAAKAQQIGMDGISRTAQEGDELMRIENKGDPIATHAAQNAQFDFSMIPGGRPAFDLVDIQYDPAPASITIEFNHPKIQTVKRAPDLSYQPGKVEVNLEQHADMKIDWKV</sequence>
<name>A0A1I2KNU5_9BACI</name>
<protein>
    <recommendedName>
        <fullName evidence="3">YviE</fullName>
    </recommendedName>
</protein>
<dbReference type="InterPro" id="IPR045527">
    <property type="entry name" value="DUF6470"/>
</dbReference>
<dbReference type="Pfam" id="PF20074">
    <property type="entry name" value="DUF6470"/>
    <property type="match status" value="1"/>
</dbReference>
<evidence type="ECO:0000313" key="2">
    <source>
        <dbReference type="Proteomes" id="UP000198897"/>
    </source>
</evidence>
<evidence type="ECO:0008006" key="3">
    <source>
        <dbReference type="Google" id="ProtNLM"/>
    </source>
</evidence>
<gene>
    <name evidence="1" type="ORF">SAMN05216353_10582</name>
</gene>
<dbReference type="EMBL" id="FOOG01000005">
    <property type="protein sequence ID" value="SFF67999.1"/>
    <property type="molecule type" value="Genomic_DNA"/>
</dbReference>
<keyword evidence="2" id="KW-1185">Reference proteome</keyword>
<dbReference type="Proteomes" id="UP000198897">
    <property type="component" value="Unassembled WGS sequence"/>
</dbReference>
<organism evidence="1 2">
    <name type="scientific">Halobacillus alkaliphilus</name>
    <dbReference type="NCBI Taxonomy" id="396056"/>
    <lineage>
        <taxon>Bacteria</taxon>
        <taxon>Bacillati</taxon>
        <taxon>Bacillota</taxon>
        <taxon>Bacilli</taxon>
        <taxon>Bacillales</taxon>
        <taxon>Bacillaceae</taxon>
        <taxon>Halobacillus</taxon>
    </lineage>
</organism>
<dbReference type="RefSeq" id="WP_089750687.1">
    <property type="nucleotide sequence ID" value="NZ_FOOG01000005.1"/>
</dbReference>
<reference evidence="2" key="1">
    <citation type="submission" date="2016-10" db="EMBL/GenBank/DDBJ databases">
        <authorList>
            <person name="Varghese N."/>
            <person name="Submissions S."/>
        </authorList>
    </citation>
    <scope>NUCLEOTIDE SEQUENCE [LARGE SCALE GENOMIC DNA]</scope>
    <source>
        <strain evidence="2">FP5</strain>
    </source>
</reference>
<accession>A0A1I2KNU5</accession>
<dbReference type="OrthoDB" id="2112831at2"/>
<proteinExistence type="predicted"/>
<evidence type="ECO:0000313" key="1">
    <source>
        <dbReference type="EMBL" id="SFF67999.1"/>
    </source>
</evidence>